<sequence length="60" mass="6568">MITWNSKEPNQEPCSSVGTLQACQKAEQLTHRSLEIVFGQSDQPDWRTGTVTSAGPRPPA</sequence>
<accession>A0A1H8V455</accession>
<feature type="region of interest" description="Disordered" evidence="1">
    <location>
        <begin position="36"/>
        <end position="60"/>
    </location>
</feature>
<evidence type="ECO:0000313" key="3">
    <source>
        <dbReference type="Proteomes" id="UP000181951"/>
    </source>
</evidence>
<dbReference type="AlphaFoldDB" id="A0A1H8V455"/>
<organism evidence="2 3">
    <name type="scientific">Actinacidiphila rubida</name>
    <dbReference type="NCBI Taxonomy" id="310780"/>
    <lineage>
        <taxon>Bacteria</taxon>
        <taxon>Bacillati</taxon>
        <taxon>Actinomycetota</taxon>
        <taxon>Actinomycetes</taxon>
        <taxon>Kitasatosporales</taxon>
        <taxon>Streptomycetaceae</taxon>
        <taxon>Actinacidiphila</taxon>
    </lineage>
</organism>
<proteinExistence type="predicted"/>
<dbReference type="EMBL" id="FODD01000105">
    <property type="protein sequence ID" value="SEP10209.1"/>
    <property type="molecule type" value="Genomic_DNA"/>
</dbReference>
<reference evidence="2 3" key="1">
    <citation type="submission" date="2016-10" db="EMBL/GenBank/DDBJ databases">
        <authorList>
            <person name="de Groot N.N."/>
        </authorList>
    </citation>
    <scope>NUCLEOTIDE SEQUENCE [LARGE SCALE GENOMIC DNA]</scope>
    <source>
        <strain evidence="2 3">CGMCC 4.2026</strain>
    </source>
</reference>
<evidence type="ECO:0000256" key="1">
    <source>
        <dbReference type="SAM" id="MobiDB-lite"/>
    </source>
</evidence>
<dbReference type="Proteomes" id="UP000181951">
    <property type="component" value="Unassembled WGS sequence"/>
</dbReference>
<name>A0A1H8V455_9ACTN</name>
<evidence type="ECO:0000313" key="2">
    <source>
        <dbReference type="EMBL" id="SEP10209.1"/>
    </source>
</evidence>
<dbReference type="RefSeq" id="WP_143080634.1">
    <property type="nucleotide sequence ID" value="NZ_FODD01000105.1"/>
</dbReference>
<keyword evidence="3" id="KW-1185">Reference proteome</keyword>
<dbReference type="PROSITE" id="PS51257">
    <property type="entry name" value="PROKAR_LIPOPROTEIN"/>
    <property type="match status" value="1"/>
</dbReference>
<gene>
    <name evidence="2" type="ORF">SAMN05216267_11054</name>
</gene>
<protein>
    <submittedName>
        <fullName evidence="2">Uncharacterized protein</fullName>
    </submittedName>
</protein>
<dbReference type="OrthoDB" id="4291176at2"/>